<protein>
    <recommendedName>
        <fullName evidence="12">Potassium-transporting ATPase subunit KdpA</fullName>
    </recommendedName>
</protein>
<keyword evidence="8 9" id="KW-0472">Membrane</keyword>
<proteinExistence type="predicted"/>
<reference evidence="11" key="1">
    <citation type="journal article" date="2019" name="Int. J. Syst. Evol. Microbiol.">
        <title>The Global Catalogue of Microorganisms (GCM) 10K type strain sequencing project: providing services to taxonomists for standard genome sequencing and annotation.</title>
        <authorList>
            <consortium name="The Broad Institute Genomics Platform"/>
            <consortium name="The Broad Institute Genome Sequencing Center for Infectious Disease"/>
            <person name="Wu L."/>
            <person name="Ma J."/>
        </authorList>
    </citation>
    <scope>NUCLEOTIDE SEQUENCE [LARGE SCALE GENOMIC DNA]</scope>
    <source>
        <strain evidence="11">NBRC 108894</strain>
    </source>
</reference>
<organism evidence="10 11">
    <name type="scientific">Pseudolysinimonas kribbensis</name>
    <dbReference type="NCBI Taxonomy" id="433641"/>
    <lineage>
        <taxon>Bacteria</taxon>
        <taxon>Bacillati</taxon>
        <taxon>Actinomycetota</taxon>
        <taxon>Actinomycetes</taxon>
        <taxon>Micrococcales</taxon>
        <taxon>Microbacteriaceae</taxon>
        <taxon>Pseudolysinimonas</taxon>
    </lineage>
</organism>
<evidence type="ECO:0000256" key="4">
    <source>
        <dbReference type="ARBA" id="ARBA00022692"/>
    </source>
</evidence>
<dbReference type="PANTHER" id="PTHR30607:SF2">
    <property type="entry name" value="POTASSIUM-TRANSPORTING ATPASE POTASSIUM-BINDING SUBUNIT"/>
    <property type="match status" value="1"/>
</dbReference>
<evidence type="ECO:0000313" key="11">
    <source>
        <dbReference type="Proteomes" id="UP001157034"/>
    </source>
</evidence>
<keyword evidence="1" id="KW-0813">Transport</keyword>
<evidence type="ECO:0000256" key="7">
    <source>
        <dbReference type="ARBA" id="ARBA00023065"/>
    </source>
</evidence>
<evidence type="ECO:0000256" key="2">
    <source>
        <dbReference type="ARBA" id="ARBA00022475"/>
    </source>
</evidence>
<evidence type="ECO:0000256" key="5">
    <source>
        <dbReference type="ARBA" id="ARBA00022958"/>
    </source>
</evidence>
<evidence type="ECO:0000256" key="1">
    <source>
        <dbReference type="ARBA" id="ARBA00022448"/>
    </source>
</evidence>
<gene>
    <name evidence="10" type="ORF">GCM10025881_36330</name>
</gene>
<evidence type="ECO:0000313" key="10">
    <source>
        <dbReference type="EMBL" id="GMA96809.1"/>
    </source>
</evidence>
<evidence type="ECO:0000256" key="6">
    <source>
        <dbReference type="ARBA" id="ARBA00022989"/>
    </source>
</evidence>
<dbReference type="Proteomes" id="UP001157034">
    <property type="component" value="Unassembled WGS sequence"/>
</dbReference>
<feature type="transmembrane region" description="Helical" evidence="9">
    <location>
        <begin position="118"/>
        <end position="140"/>
    </location>
</feature>
<keyword evidence="6 9" id="KW-1133">Transmembrane helix</keyword>
<keyword evidence="2" id="KW-1003">Cell membrane</keyword>
<evidence type="ECO:0000256" key="8">
    <source>
        <dbReference type="ARBA" id="ARBA00023136"/>
    </source>
</evidence>
<keyword evidence="5" id="KW-0630">Potassium</keyword>
<feature type="transmembrane region" description="Helical" evidence="9">
    <location>
        <begin position="76"/>
        <end position="97"/>
    </location>
</feature>
<dbReference type="Pfam" id="PF03814">
    <property type="entry name" value="KdpA"/>
    <property type="match status" value="1"/>
</dbReference>
<comment type="caution">
    <text evidence="10">The sequence shown here is derived from an EMBL/GenBank/DDBJ whole genome shotgun (WGS) entry which is preliminary data.</text>
</comment>
<evidence type="ECO:0000256" key="9">
    <source>
        <dbReference type="SAM" id="Phobius"/>
    </source>
</evidence>
<name>A0ABQ6K8R3_9MICO</name>
<dbReference type="PANTHER" id="PTHR30607">
    <property type="entry name" value="POTASSIUM-TRANSPORTING ATPASE A CHAIN"/>
    <property type="match status" value="1"/>
</dbReference>
<accession>A0ABQ6K8R3</accession>
<evidence type="ECO:0000256" key="3">
    <source>
        <dbReference type="ARBA" id="ARBA00022538"/>
    </source>
</evidence>
<sequence>MKLASLYILTTPTLVLLGTGLSFAIPAVKTDLVTTSIGNPGTHGFSEVLYAFTSAANNNGSAFAGITANTSWLNSALGVVMFLGRFVPIVFVLALAGSLAQQDRVPVTAGTLPTHRPLFIGMLIGTTLLVTALTYFPVLALGPLAEGLK</sequence>
<dbReference type="InterPro" id="IPR004623">
    <property type="entry name" value="KdpA"/>
</dbReference>
<keyword evidence="11" id="KW-1185">Reference proteome</keyword>
<evidence type="ECO:0008006" key="12">
    <source>
        <dbReference type="Google" id="ProtNLM"/>
    </source>
</evidence>
<dbReference type="EMBL" id="BSVB01000001">
    <property type="protein sequence ID" value="GMA96809.1"/>
    <property type="molecule type" value="Genomic_DNA"/>
</dbReference>
<keyword evidence="3" id="KW-0633">Potassium transport</keyword>
<keyword evidence="4 9" id="KW-0812">Transmembrane</keyword>
<keyword evidence="7" id="KW-0406">Ion transport</keyword>